<accession>A0A6H5HBE4</accession>
<name>A0A6H5HBE4_9HEMI</name>
<keyword evidence="2" id="KW-1185">Reference proteome</keyword>
<dbReference type="EMBL" id="CADCXU010023102">
    <property type="protein sequence ID" value="CAB0010680.1"/>
    <property type="molecule type" value="Genomic_DNA"/>
</dbReference>
<proteinExistence type="predicted"/>
<organism evidence="1 2">
    <name type="scientific">Nesidiocoris tenuis</name>
    <dbReference type="NCBI Taxonomy" id="355587"/>
    <lineage>
        <taxon>Eukaryota</taxon>
        <taxon>Metazoa</taxon>
        <taxon>Ecdysozoa</taxon>
        <taxon>Arthropoda</taxon>
        <taxon>Hexapoda</taxon>
        <taxon>Insecta</taxon>
        <taxon>Pterygota</taxon>
        <taxon>Neoptera</taxon>
        <taxon>Paraneoptera</taxon>
        <taxon>Hemiptera</taxon>
        <taxon>Heteroptera</taxon>
        <taxon>Panheteroptera</taxon>
        <taxon>Cimicomorpha</taxon>
        <taxon>Miridae</taxon>
        <taxon>Dicyphina</taxon>
        <taxon>Nesidiocoris</taxon>
    </lineage>
</organism>
<dbReference type="AlphaFoldDB" id="A0A6H5HBE4"/>
<protein>
    <submittedName>
        <fullName evidence="1">Uncharacterized protein</fullName>
    </submittedName>
</protein>
<sequence length="91" mass="10489">METRRAAGTRAGRCRAGQYEPSRPAWLSKPVVLWKHRSMQPEDIGQRGATRPNLRELVMVNNTNLYKIDKDALVYVESAEPEIKVWPQIKK</sequence>
<reference evidence="1 2" key="1">
    <citation type="submission" date="2020-02" db="EMBL/GenBank/DDBJ databases">
        <authorList>
            <person name="Ferguson B K."/>
        </authorList>
    </citation>
    <scope>NUCLEOTIDE SEQUENCE [LARGE SCALE GENOMIC DNA]</scope>
</reference>
<evidence type="ECO:0000313" key="1">
    <source>
        <dbReference type="EMBL" id="CAB0010680.1"/>
    </source>
</evidence>
<evidence type="ECO:0000313" key="2">
    <source>
        <dbReference type="Proteomes" id="UP000479000"/>
    </source>
</evidence>
<dbReference type="Proteomes" id="UP000479000">
    <property type="component" value="Unassembled WGS sequence"/>
</dbReference>
<feature type="non-terminal residue" evidence="1">
    <location>
        <position position="91"/>
    </location>
</feature>
<gene>
    <name evidence="1" type="ORF">NTEN_LOCUS15706</name>
</gene>